<name>A0A1B7NU76_9EURO</name>
<dbReference type="Proteomes" id="UP000091918">
    <property type="component" value="Unassembled WGS sequence"/>
</dbReference>
<dbReference type="EMBL" id="LGUA01000731">
    <property type="protein sequence ID" value="OAX80330.1"/>
    <property type="molecule type" value="Genomic_DNA"/>
</dbReference>
<evidence type="ECO:0000313" key="3">
    <source>
        <dbReference type="Proteomes" id="UP000091918"/>
    </source>
</evidence>
<gene>
    <name evidence="2" type="ORF">ACJ72_05337</name>
</gene>
<feature type="region of interest" description="Disordered" evidence="1">
    <location>
        <begin position="27"/>
        <end position="62"/>
    </location>
</feature>
<evidence type="ECO:0000313" key="2">
    <source>
        <dbReference type="EMBL" id="OAX80330.1"/>
    </source>
</evidence>
<accession>A0A1B7NU76</accession>
<dbReference type="OrthoDB" id="4185121at2759"/>
<protein>
    <submittedName>
        <fullName evidence="2">Uncharacterized protein</fullName>
    </submittedName>
</protein>
<sequence>MRGVFKALKQAYGRVPALYRSARSRIRRARNTKPVSKNPSTESGTVPNYITPRPGPSTRSMASGVGRATGAFLPSSTPTSCLDEGSFHPKDELEIPPVAGFRLPSRKAQEIMQAYRSGQEHGRPVTDLDAQGFMASIMLNTSVYFRCNATIVNGELIIKIDVAKRAINTSFKAYLQVGLLDDIFPEIYLKFSKFCFNQAGDDSTLFIQYPNSNAEVRAAMITNPETKVRDMRVTLWCNLGACEEAHEPQRDNNAGNYHDPALFGDFRTISPEESLYMKHFDDTSPSLFTDYVSAKGQILTG</sequence>
<reference evidence="2 3" key="1">
    <citation type="submission" date="2015-07" db="EMBL/GenBank/DDBJ databases">
        <title>Emmonsia species relationships and genome sequence.</title>
        <authorList>
            <person name="Cuomo C.A."/>
            <person name="Schwartz I.S."/>
            <person name="Kenyon C."/>
            <person name="de Hoog G.S."/>
            <person name="Govender N.P."/>
            <person name="Botha A."/>
            <person name="Moreno L."/>
            <person name="de Vries M."/>
            <person name="Munoz J.F."/>
            <person name="Stielow J.B."/>
        </authorList>
    </citation>
    <scope>NUCLEOTIDE SEQUENCE [LARGE SCALE GENOMIC DNA]</scope>
    <source>
        <strain evidence="2 3">CBS 136260</strain>
    </source>
</reference>
<feature type="compositionally biased region" description="Polar residues" evidence="1">
    <location>
        <begin position="33"/>
        <end position="48"/>
    </location>
</feature>
<organism evidence="2 3">
    <name type="scientific">Emergomyces africanus</name>
    <dbReference type="NCBI Taxonomy" id="1955775"/>
    <lineage>
        <taxon>Eukaryota</taxon>
        <taxon>Fungi</taxon>
        <taxon>Dikarya</taxon>
        <taxon>Ascomycota</taxon>
        <taxon>Pezizomycotina</taxon>
        <taxon>Eurotiomycetes</taxon>
        <taxon>Eurotiomycetidae</taxon>
        <taxon>Onygenales</taxon>
        <taxon>Ajellomycetaceae</taxon>
        <taxon>Emergomyces</taxon>
    </lineage>
</organism>
<evidence type="ECO:0000256" key="1">
    <source>
        <dbReference type="SAM" id="MobiDB-lite"/>
    </source>
</evidence>
<comment type="caution">
    <text evidence="2">The sequence shown here is derived from an EMBL/GenBank/DDBJ whole genome shotgun (WGS) entry which is preliminary data.</text>
</comment>
<dbReference type="AlphaFoldDB" id="A0A1B7NU76"/>
<keyword evidence="3" id="KW-1185">Reference proteome</keyword>
<proteinExistence type="predicted"/>